<organism evidence="2 3">
    <name type="scientific">Pleodorina starrii</name>
    <dbReference type="NCBI Taxonomy" id="330485"/>
    <lineage>
        <taxon>Eukaryota</taxon>
        <taxon>Viridiplantae</taxon>
        <taxon>Chlorophyta</taxon>
        <taxon>core chlorophytes</taxon>
        <taxon>Chlorophyceae</taxon>
        <taxon>CS clade</taxon>
        <taxon>Chlamydomonadales</taxon>
        <taxon>Volvocaceae</taxon>
        <taxon>Pleodorina</taxon>
    </lineage>
</organism>
<accession>A0A9W6BA27</accession>
<evidence type="ECO:0000256" key="1">
    <source>
        <dbReference type="SAM" id="MobiDB-lite"/>
    </source>
</evidence>
<feature type="compositionally biased region" description="Polar residues" evidence="1">
    <location>
        <begin position="101"/>
        <end position="110"/>
    </location>
</feature>
<feature type="compositionally biased region" description="Low complexity" evidence="1">
    <location>
        <begin position="343"/>
        <end position="367"/>
    </location>
</feature>
<evidence type="ECO:0000313" key="3">
    <source>
        <dbReference type="Proteomes" id="UP001165080"/>
    </source>
</evidence>
<protein>
    <submittedName>
        <fullName evidence="2">Uncharacterized protein</fullName>
    </submittedName>
</protein>
<name>A0A9W6BA27_9CHLO</name>
<dbReference type="Proteomes" id="UP001165080">
    <property type="component" value="Unassembled WGS sequence"/>
</dbReference>
<feature type="region of interest" description="Disordered" evidence="1">
    <location>
        <begin position="304"/>
        <end position="531"/>
    </location>
</feature>
<dbReference type="AlphaFoldDB" id="A0A9W6BA27"/>
<feature type="compositionally biased region" description="Polar residues" evidence="1">
    <location>
        <begin position="183"/>
        <end position="201"/>
    </location>
</feature>
<gene>
    <name evidence="2" type="primary">PLEST000578</name>
    <name evidence="2" type="ORF">PLESTB_000031500</name>
</gene>
<feature type="compositionally biased region" description="Gly residues" evidence="1">
    <location>
        <begin position="368"/>
        <end position="378"/>
    </location>
</feature>
<evidence type="ECO:0000313" key="2">
    <source>
        <dbReference type="EMBL" id="GLC47842.1"/>
    </source>
</evidence>
<keyword evidence="3" id="KW-1185">Reference proteome</keyword>
<dbReference type="EMBL" id="BRXU01000001">
    <property type="protein sequence ID" value="GLC47842.1"/>
    <property type="molecule type" value="Genomic_DNA"/>
</dbReference>
<proteinExistence type="predicted"/>
<feature type="compositionally biased region" description="Basic and acidic residues" evidence="1">
    <location>
        <begin position="405"/>
        <end position="415"/>
    </location>
</feature>
<reference evidence="2 3" key="1">
    <citation type="journal article" date="2023" name="Commun. Biol.">
        <title>Reorganization of the ancestral sex-determining regions during the evolution of trioecy in Pleodorina starrii.</title>
        <authorList>
            <person name="Takahashi K."/>
            <person name="Suzuki S."/>
            <person name="Kawai-Toyooka H."/>
            <person name="Yamamoto K."/>
            <person name="Hamaji T."/>
            <person name="Ootsuki R."/>
            <person name="Yamaguchi H."/>
            <person name="Kawachi M."/>
            <person name="Higashiyama T."/>
            <person name="Nozaki H."/>
        </authorList>
    </citation>
    <scope>NUCLEOTIDE SEQUENCE [LARGE SCALE GENOMIC DNA]</scope>
    <source>
        <strain evidence="2 3">NIES-4479</strain>
    </source>
</reference>
<sequence>MESLLGRRVRVPPDEWGLRDGDFWGVIVQLGLDTSGKQCVGIQLDGGDLFYWPAEMASRWLLGTFPAPKRPRRMPPEGGHHKTAGQQSGPTPVTDTAKAANVQTENQQSHGFPVGAGSNPAPPAAGSHGGSGPRYSESCLQVVAAEAGHQPRACGDAAGPPVDASGQRHPSSKVATATPPEPNGTSAALISPPSQSRTPGQVPNDGRKQHVTVTIANGRLAQIHKLRALERLGRDGGAAAACSRCLIAPPKPALMLGSSGRDSSGGDGGEAAAAGPGLPGVSLPKGVLWLLNLAQGALATSHAAGQCPEGDAAPGTALPQRPSSDGRSSSQSGVTHAGTGKWTAASRSSATTTTTSASHPPRSSPDGGARGPAVGSGGVKRSAPDNDEDGNTAAERGTAGQRSAGVREQEEERRPAGRPQSARVERTGNGAAAEQQSGGGGGGSGGGGEQWNPGEQRAAKRSGPDRGTSGEVNMQPGPIPFQLQASTAPVKPPLSSIQPQAAAQPRPTEARPQQPLPRPARGSAGAGGGGGVAAAVCAVTVPKNGAAALAAGIPLGCHIY</sequence>
<comment type="caution">
    <text evidence="2">The sequence shown here is derived from an EMBL/GenBank/DDBJ whole genome shotgun (WGS) entry which is preliminary data.</text>
</comment>
<feature type="region of interest" description="Disordered" evidence="1">
    <location>
        <begin position="67"/>
        <end position="134"/>
    </location>
</feature>
<feature type="compositionally biased region" description="Low complexity" evidence="1">
    <location>
        <begin position="319"/>
        <end position="333"/>
    </location>
</feature>
<feature type="compositionally biased region" description="Polar residues" evidence="1">
    <location>
        <begin position="84"/>
        <end position="94"/>
    </location>
</feature>
<feature type="compositionally biased region" description="Gly residues" evidence="1">
    <location>
        <begin position="437"/>
        <end position="449"/>
    </location>
</feature>
<dbReference type="OrthoDB" id="10624463at2759"/>
<feature type="region of interest" description="Disordered" evidence="1">
    <location>
        <begin position="150"/>
        <end position="206"/>
    </location>
</feature>